<accession>A0A378JH86</accession>
<dbReference type="RefSeq" id="WP_058497962.1">
    <property type="nucleotide sequence ID" value="NZ_CAAAHW010000019.1"/>
</dbReference>
<protein>
    <recommendedName>
        <fullName evidence="4 6">dTDP-4-dehydrorhamnose reductase</fullName>
        <ecNumber evidence="3 6">1.1.1.133</ecNumber>
    </recommendedName>
</protein>
<dbReference type="GO" id="GO:0008831">
    <property type="term" value="F:dTDP-4-dehydrorhamnose reductase activity"/>
    <property type="evidence" value="ECO:0007669"/>
    <property type="project" value="UniProtKB-EC"/>
</dbReference>
<name>A0A378JH86_9GAMM</name>
<evidence type="ECO:0000313" key="9">
    <source>
        <dbReference type="EMBL" id="STX46278.1"/>
    </source>
</evidence>
<organism evidence="9 11">
    <name type="scientific">Legionella gratiana</name>
    <dbReference type="NCBI Taxonomy" id="45066"/>
    <lineage>
        <taxon>Bacteria</taxon>
        <taxon>Pseudomonadati</taxon>
        <taxon>Pseudomonadota</taxon>
        <taxon>Gammaproteobacteria</taxon>
        <taxon>Legionellales</taxon>
        <taxon>Legionellaceae</taxon>
        <taxon>Legionella</taxon>
    </lineage>
</organism>
<feature type="domain" description="RmlD-like substrate binding" evidence="7">
    <location>
        <begin position="1"/>
        <end position="291"/>
    </location>
</feature>
<dbReference type="NCBIfam" id="TIGR01214">
    <property type="entry name" value="rmlD"/>
    <property type="match status" value="1"/>
</dbReference>
<evidence type="ECO:0000256" key="6">
    <source>
        <dbReference type="RuleBase" id="RU364082"/>
    </source>
</evidence>
<gene>
    <name evidence="9" type="primary">rfbD_2</name>
    <name evidence="8" type="synonym">rmlD</name>
    <name evidence="8" type="ORF">Lgra_0757</name>
    <name evidence="9" type="ORF">NCTC12388_03038</name>
</gene>
<evidence type="ECO:0000313" key="8">
    <source>
        <dbReference type="EMBL" id="KTD14147.1"/>
    </source>
</evidence>
<dbReference type="SUPFAM" id="SSF51735">
    <property type="entry name" value="NAD(P)-binding Rossmann-fold domains"/>
    <property type="match status" value="1"/>
</dbReference>
<dbReference type="PANTHER" id="PTHR10491">
    <property type="entry name" value="DTDP-4-DEHYDRORHAMNOSE REDUCTASE"/>
    <property type="match status" value="1"/>
</dbReference>
<dbReference type="OrthoDB" id="9803892at2"/>
<dbReference type="STRING" id="45066.Lgra_0757"/>
<dbReference type="CDD" id="cd05254">
    <property type="entry name" value="dTDP_HR_like_SDR_e"/>
    <property type="match status" value="1"/>
</dbReference>
<evidence type="ECO:0000256" key="2">
    <source>
        <dbReference type="ARBA" id="ARBA00010944"/>
    </source>
</evidence>
<dbReference type="InterPro" id="IPR036291">
    <property type="entry name" value="NAD(P)-bd_dom_sf"/>
</dbReference>
<dbReference type="Gene3D" id="3.40.50.720">
    <property type="entry name" value="NAD(P)-binding Rossmann-like Domain"/>
    <property type="match status" value="1"/>
</dbReference>
<reference evidence="9 11" key="2">
    <citation type="submission" date="2018-06" db="EMBL/GenBank/DDBJ databases">
        <authorList>
            <consortium name="Pathogen Informatics"/>
            <person name="Doyle S."/>
        </authorList>
    </citation>
    <scope>NUCLEOTIDE SEQUENCE [LARGE SCALE GENOMIC DNA]</scope>
    <source>
        <strain evidence="9 11">NCTC12388</strain>
    </source>
</reference>
<proteinExistence type="inferred from homology"/>
<dbReference type="EC" id="1.1.1.133" evidence="3 6"/>
<dbReference type="AlphaFoldDB" id="A0A378JH86"/>
<dbReference type="InterPro" id="IPR029903">
    <property type="entry name" value="RmlD-like-bd"/>
</dbReference>
<comment type="catalytic activity">
    <reaction evidence="5 6">
        <text>dTDP-beta-L-rhamnose + NADP(+) = dTDP-4-dehydro-beta-L-rhamnose + NADPH + H(+)</text>
        <dbReference type="Rhea" id="RHEA:21796"/>
        <dbReference type="ChEBI" id="CHEBI:15378"/>
        <dbReference type="ChEBI" id="CHEBI:57510"/>
        <dbReference type="ChEBI" id="CHEBI:57783"/>
        <dbReference type="ChEBI" id="CHEBI:58349"/>
        <dbReference type="ChEBI" id="CHEBI:62830"/>
        <dbReference type="EC" id="1.1.1.133"/>
    </reaction>
</comment>
<dbReference type="Proteomes" id="UP000254476">
    <property type="component" value="Unassembled WGS sequence"/>
</dbReference>
<dbReference type="EMBL" id="LNYE01000007">
    <property type="protein sequence ID" value="KTD14147.1"/>
    <property type="molecule type" value="Genomic_DNA"/>
</dbReference>
<evidence type="ECO:0000256" key="4">
    <source>
        <dbReference type="ARBA" id="ARBA00017099"/>
    </source>
</evidence>
<keyword evidence="6 9" id="KW-0560">Oxidoreductase</keyword>
<dbReference type="InterPro" id="IPR005913">
    <property type="entry name" value="dTDP_dehydrorham_reduct"/>
</dbReference>
<evidence type="ECO:0000313" key="11">
    <source>
        <dbReference type="Proteomes" id="UP000254476"/>
    </source>
</evidence>
<keyword evidence="6" id="KW-0521">NADP</keyword>
<dbReference type="UniPathway" id="UPA00124"/>
<dbReference type="UniPathway" id="UPA00281"/>
<reference evidence="8 10" key="1">
    <citation type="submission" date="2015-11" db="EMBL/GenBank/DDBJ databases">
        <title>Genomic analysis of 38 Legionella species identifies large and diverse effector repertoires.</title>
        <authorList>
            <person name="Burstein D."/>
            <person name="Amaro F."/>
            <person name="Zusman T."/>
            <person name="Lifshitz Z."/>
            <person name="Cohen O."/>
            <person name="Gilbert J.A."/>
            <person name="Pupko T."/>
            <person name="Shuman H.A."/>
            <person name="Segal G."/>
        </authorList>
    </citation>
    <scope>NUCLEOTIDE SEQUENCE [LARGE SCALE GENOMIC DNA]</scope>
    <source>
        <strain evidence="8 10">Lyon 8420412</strain>
    </source>
</reference>
<comment type="cofactor">
    <cofactor evidence="6">
        <name>Mg(2+)</name>
        <dbReference type="ChEBI" id="CHEBI:18420"/>
    </cofactor>
    <text evidence="6">Binds 1 Mg(2+) ion per monomer.</text>
</comment>
<evidence type="ECO:0000256" key="1">
    <source>
        <dbReference type="ARBA" id="ARBA00004781"/>
    </source>
</evidence>
<evidence type="ECO:0000313" key="10">
    <source>
        <dbReference type="Proteomes" id="UP000054691"/>
    </source>
</evidence>
<dbReference type="GO" id="GO:0019305">
    <property type="term" value="P:dTDP-rhamnose biosynthetic process"/>
    <property type="evidence" value="ECO:0007669"/>
    <property type="project" value="UniProtKB-UniPathway"/>
</dbReference>
<dbReference type="PANTHER" id="PTHR10491:SF4">
    <property type="entry name" value="METHIONINE ADENOSYLTRANSFERASE 2 SUBUNIT BETA"/>
    <property type="match status" value="1"/>
</dbReference>
<dbReference type="Proteomes" id="UP000054691">
    <property type="component" value="Unassembled WGS sequence"/>
</dbReference>
<comment type="function">
    <text evidence="6">Catalyzes the reduction of dTDP-6-deoxy-L-lyxo-4-hexulose to yield dTDP-L-rhamnose.</text>
</comment>
<sequence>MKILVIGANGQVGSEIIRRFIQTKHTAIALTRKELDCVNINEVGPTLFSIQPQLIINASAYTSVDKAEDEATLAHIINAEFVRQLALYCDRNKIPLIHLSTDYVFDGTKDGPYNEIDVTHPQNAYAQSKLSGEQAIISQLKEHIILRVSWVFGISGNNFVKTILKLATCKEELKVVTDQWGRPTAARDIARVLLEIVTKIDTPSFNDWGVYHYAGSGVTNWFEFSQHFIDLAKKMGMNLPLIRLSPIKSENYLTKASRPKNSVLDTTKIEHTLGIPCHSWKDYLPEVVDDFMEKCNPLKCD</sequence>
<evidence type="ECO:0000259" key="7">
    <source>
        <dbReference type="Pfam" id="PF04321"/>
    </source>
</evidence>
<dbReference type="GO" id="GO:0009243">
    <property type="term" value="P:O antigen biosynthetic process"/>
    <property type="evidence" value="ECO:0007669"/>
    <property type="project" value="UniProtKB-UniPathway"/>
</dbReference>
<evidence type="ECO:0000256" key="5">
    <source>
        <dbReference type="ARBA" id="ARBA00048200"/>
    </source>
</evidence>
<dbReference type="Gene3D" id="3.90.25.10">
    <property type="entry name" value="UDP-galactose 4-epimerase, domain 1"/>
    <property type="match status" value="1"/>
</dbReference>
<evidence type="ECO:0000256" key="3">
    <source>
        <dbReference type="ARBA" id="ARBA00012929"/>
    </source>
</evidence>
<dbReference type="EMBL" id="UGOB01000001">
    <property type="protein sequence ID" value="STX46278.1"/>
    <property type="molecule type" value="Genomic_DNA"/>
</dbReference>
<keyword evidence="10" id="KW-1185">Reference proteome</keyword>
<dbReference type="Pfam" id="PF04321">
    <property type="entry name" value="RmlD_sub_bind"/>
    <property type="match status" value="1"/>
</dbReference>
<comment type="similarity">
    <text evidence="2 6">Belongs to the dTDP-4-dehydrorhamnose reductase family.</text>
</comment>
<comment type="pathway">
    <text evidence="1 6">Carbohydrate biosynthesis; dTDP-L-rhamnose biosynthesis.</text>
</comment>